<feature type="compositionally biased region" description="Basic and acidic residues" evidence="1">
    <location>
        <begin position="1222"/>
        <end position="1242"/>
    </location>
</feature>
<dbReference type="VEuPathDB" id="FungiDB:PC9H_010424"/>
<feature type="compositionally biased region" description="Acidic residues" evidence="1">
    <location>
        <begin position="745"/>
        <end position="757"/>
    </location>
</feature>
<evidence type="ECO:0000313" key="3">
    <source>
        <dbReference type="Proteomes" id="UP000623687"/>
    </source>
</evidence>
<dbReference type="PANTHER" id="PTHR10013:SF0">
    <property type="entry name" value="GENERAL VESICULAR TRANSPORT FACTOR P115"/>
    <property type="match status" value="1"/>
</dbReference>
<feature type="compositionally biased region" description="Polar residues" evidence="1">
    <location>
        <begin position="1"/>
        <end position="13"/>
    </location>
</feature>
<feature type="compositionally biased region" description="Low complexity" evidence="1">
    <location>
        <begin position="1167"/>
        <end position="1189"/>
    </location>
</feature>
<feature type="compositionally biased region" description="Basic and acidic residues" evidence="1">
    <location>
        <begin position="398"/>
        <end position="411"/>
    </location>
</feature>
<feature type="compositionally biased region" description="Low complexity" evidence="1">
    <location>
        <begin position="726"/>
        <end position="738"/>
    </location>
</feature>
<name>A0A8H6ZNQ8_PLEOS</name>
<accession>A0A8H6ZNQ8</accession>
<dbReference type="RefSeq" id="XP_036627300.1">
    <property type="nucleotide sequence ID" value="XM_036779917.1"/>
</dbReference>
<dbReference type="GO" id="GO:0005783">
    <property type="term" value="C:endoplasmic reticulum"/>
    <property type="evidence" value="ECO:0007669"/>
    <property type="project" value="TreeGrafter"/>
</dbReference>
<feature type="compositionally biased region" description="Basic and acidic residues" evidence="1">
    <location>
        <begin position="195"/>
        <end position="213"/>
    </location>
</feature>
<feature type="region of interest" description="Disordered" evidence="1">
    <location>
        <begin position="239"/>
        <end position="429"/>
    </location>
</feature>
<organism evidence="2 3">
    <name type="scientific">Pleurotus ostreatus</name>
    <name type="common">Oyster mushroom</name>
    <name type="synonym">White-rot fungus</name>
    <dbReference type="NCBI Taxonomy" id="5322"/>
    <lineage>
        <taxon>Eukaryota</taxon>
        <taxon>Fungi</taxon>
        <taxon>Dikarya</taxon>
        <taxon>Basidiomycota</taxon>
        <taxon>Agaricomycotina</taxon>
        <taxon>Agaricomycetes</taxon>
        <taxon>Agaricomycetidae</taxon>
        <taxon>Agaricales</taxon>
        <taxon>Pleurotineae</taxon>
        <taxon>Pleurotaceae</taxon>
        <taxon>Pleurotus</taxon>
    </lineage>
</organism>
<evidence type="ECO:0000313" key="2">
    <source>
        <dbReference type="EMBL" id="KAF7422268.1"/>
    </source>
</evidence>
<dbReference type="PANTHER" id="PTHR10013">
    <property type="entry name" value="GENERAL VESICULAR TRANSPORT FACTOR P115"/>
    <property type="match status" value="1"/>
</dbReference>
<feature type="compositionally biased region" description="Basic and acidic residues" evidence="1">
    <location>
        <begin position="251"/>
        <end position="280"/>
    </location>
</feature>
<feature type="compositionally biased region" description="Pro residues" evidence="1">
    <location>
        <begin position="1190"/>
        <end position="1202"/>
    </location>
</feature>
<evidence type="ECO:0000256" key="1">
    <source>
        <dbReference type="SAM" id="MobiDB-lite"/>
    </source>
</evidence>
<feature type="compositionally biased region" description="Basic and acidic residues" evidence="1">
    <location>
        <begin position="762"/>
        <end position="774"/>
    </location>
</feature>
<dbReference type="OrthoDB" id="412109at2759"/>
<feature type="compositionally biased region" description="Polar residues" evidence="1">
    <location>
        <begin position="310"/>
        <end position="325"/>
    </location>
</feature>
<dbReference type="GO" id="GO:0005795">
    <property type="term" value="C:Golgi stack"/>
    <property type="evidence" value="ECO:0007669"/>
    <property type="project" value="TreeGrafter"/>
</dbReference>
<feature type="compositionally biased region" description="Polar residues" evidence="1">
    <location>
        <begin position="690"/>
        <end position="703"/>
    </location>
</feature>
<keyword evidence="3" id="KW-1185">Reference proteome</keyword>
<feature type="compositionally biased region" description="Polar residues" evidence="1">
    <location>
        <begin position="520"/>
        <end position="539"/>
    </location>
</feature>
<dbReference type="Proteomes" id="UP000623687">
    <property type="component" value="Unassembled WGS sequence"/>
</dbReference>
<gene>
    <name evidence="2" type="ORF">PC9H_010424</name>
</gene>
<dbReference type="GO" id="GO:0006888">
    <property type="term" value="P:endoplasmic reticulum to Golgi vesicle-mediated transport"/>
    <property type="evidence" value="ECO:0007669"/>
    <property type="project" value="TreeGrafter"/>
</dbReference>
<sequence length="1378" mass="160157">MSTLAAQHSSFQAASPELLQPRRPRAAVPESDVEPSDEWKRNMRQRIEEGLRDMVFDAKNNYDSKLKERLMSNLLREQLYQEYQAAMAEIRKLAHEQFQVELERERQERRWAAGIALTPGWDEALKQEQQSILDTIQKDQAGRLDDQPIQLSPQSPNAPFSAAYHTDVRSPPVPIPDPPPRRDTRPTTSLLSEYAPRRDTREQKEPFRDRDTMSVRSGDSGYVTGTTMVDEAEEVILRPKRRSDASSYMERPTEDIDRPPEPLGRPIERPLGRSVSERHASSPPRVPEFWKPSISPEEDLASARPYQMNRRGSTASMKSNNSGSASYRAPATNPIPERIREQVEVDGDREREREREREKEREKERERERDRERERERERDREAKERSKTLERQPTWVEKPRERERQERPDARQGSTSENTYHRFASIYSRRKYIDTLPRNFTRPPQTVEELELQSMQHTGAYTTWFSDPSARVPPPPSAWVDSAEYSPRPNDQRYQAYRSASRPSVPDEFDFRLPPDLTTAITETRPYSRTPSIGTSEHPSYFADHETDARLVSAATGRRASLSSRRPEDRSQPGMLSSKPSREYSLTMEQARQPLSSPSIGGLKHSPINDDVRFQPSSNTRDLLDDTGSLRRASVSESSAAPRSASASYAAQSSARPPPASPNGYGYPTTASNPVPITGRSKYDPYARSSPNSRDWNNSPQSVDAKGDVGSFTQYGHPPIEARRPLSSRPSLQSFRPELPVLAAEEEMSDDMDMEPIPEQPTRHRGSDADLRPYRGAPAVDRYKEARRLEEQVKRDEEAKREAKKREDERLEAKRQERQRRKEEEARKKAEDEDRKQREIIAEIKQRAEATATEARRKAAERERLRLEEQEAARREQFRREEEARREQFEREEAARKADLDRLETMRMIAEAEAAREEERRQKIAEEAAAERRREEEAEQRRVEIQRKEGELAARAAEVRRREEAEAREREKKMVEEAQAEARRKEAEVRRKEQEARRKEEEVRLKEEEARKKEIEIKLKEEEARKKVAEMLRKEEETRKKEEEIKRREEDLRRREAEVKRREDEARRREEEKMRLEQEKERLRREEEKSRAQQQEEFRRREEDIRRRAEERKRHDSEGSGSYPGTSPTSSSWTSSHSHRSNTAPHVPSSSPTDRASTSTPSRSNTASWSTWGSTAAAGSTYTNGSRPAPAPTSTPKPTPSTPRSTSTPSASPSTPISEAEWARRQAEQARKQQEAFRKEQERIEMERQARQGRILTKDEVHRLFQTHETQWSRLTTLEELTWDSFPWPMLKKPVSSEEITPAAVSAYVLSPHYPDKTKSDKDRIKEYIRRWHPDRFETKYLVRVVEDDRERVKEGAGTVVRNLNDLLTRTNAPSLF</sequence>
<feature type="compositionally biased region" description="Polar residues" evidence="1">
    <location>
        <begin position="1143"/>
        <end position="1166"/>
    </location>
</feature>
<feature type="compositionally biased region" description="Low complexity" evidence="1">
    <location>
        <begin position="1203"/>
        <end position="1221"/>
    </location>
</feature>
<feature type="compositionally biased region" description="Polar residues" evidence="1">
    <location>
        <begin position="149"/>
        <end position="158"/>
    </location>
</feature>
<feature type="compositionally biased region" description="Basic and acidic residues" evidence="1">
    <location>
        <begin position="914"/>
        <end position="1119"/>
    </location>
</feature>
<dbReference type="GO" id="GO:0061025">
    <property type="term" value="P:membrane fusion"/>
    <property type="evidence" value="ECO:0007669"/>
    <property type="project" value="TreeGrafter"/>
</dbReference>
<feature type="compositionally biased region" description="Polar residues" evidence="1">
    <location>
        <begin position="588"/>
        <end position="600"/>
    </location>
</feature>
<dbReference type="GeneID" id="59380242"/>
<comment type="caution">
    <text evidence="2">The sequence shown here is derived from an EMBL/GenBank/DDBJ whole genome shotgun (WGS) entry which is preliminary data.</text>
</comment>
<feature type="region of interest" description="Disordered" evidence="1">
    <location>
        <begin position="146"/>
        <end position="224"/>
    </location>
</feature>
<feature type="region of interest" description="Disordered" evidence="1">
    <location>
        <begin position="466"/>
        <end position="543"/>
    </location>
</feature>
<proteinExistence type="predicted"/>
<dbReference type="EMBL" id="JACETU010000008">
    <property type="protein sequence ID" value="KAF7422268.1"/>
    <property type="molecule type" value="Genomic_DNA"/>
</dbReference>
<protein>
    <submittedName>
        <fullName evidence="2">Uncharacterized protein</fullName>
    </submittedName>
</protein>
<dbReference type="GO" id="GO:0012507">
    <property type="term" value="C:ER to Golgi transport vesicle membrane"/>
    <property type="evidence" value="ECO:0007669"/>
    <property type="project" value="TreeGrafter"/>
</dbReference>
<feature type="compositionally biased region" description="Low complexity" evidence="1">
    <location>
        <begin position="631"/>
        <end position="656"/>
    </location>
</feature>
<feature type="region of interest" description="Disordered" evidence="1">
    <location>
        <begin position="556"/>
        <end position="1242"/>
    </location>
</feature>
<feature type="compositionally biased region" description="Basic and acidic residues" evidence="1">
    <location>
        <begin position="782"/>
        <end position="906"/>
    </location>
</feature>
<feature type="compositionally biased region" description="Low complexity" evidence="1">
    <location>
        <begin position="1120"/>
        <end position="1137"/>
    </location>
</feature>
<feature type="region of interest" description="Disordered" evidence="1">
    <location>
        <begin position="1"/>
        <end position="40"/>
    </location>
</feature>
<dbReference type="GO" id="GO:0048211">
    <property type="term" value="P:Golgi vesicle docking"/>
    <property type="evidence" value="ECO:0007669"/>
    <property type="project" value="TreeGrafter"/>
</dbReference>
<reference evidence="2" key="1">
    <citation type="submission" date="2019-07" db="EMBL/GenBank/DDBJ databases">
        <authorList>
            <person name="Palmer J.M."/>
        </authorList>
    </citation>
    <scope>NUCLEOTIDE SEQUENCE</scope>
    <source>
        <strain evidence="2">PC9</strain>
    </source>
</reference>
<dbReference type="InterPro" id="IPR024095">
    <property type="entry name" value="Vesicle_P115"/>
</dbReference>
<dbReference type="GO" id="GO:0006886">
    <property type="term" value="P:intracellular protein transport"/>
    <property type="evidence" value="ECO:0007669"/>
    <property type="project" value="TreeGrafter"/>
</dbReference>
<feature type="compositionally biased region" description="Basic and acidic residues" evidence="1">
    <location>
        <begin position="337"/>
        <end position="391"/>
    </location>
</feature>